<feature type="binding site" evidence="5">
    <location>
        <begin position="11"/>
        <end position="17"/>
    </location>
    <ligand>
        <name>NADP(+)</name>
        <dbReference type="ChEBI" id="CHEBI:58349"/>
    </ligand>
</feature>
<comment type="similarity">
    <text evidence="1 5">Belongs to the NAD(P)-dependent epimerase/dehydratase family. Fucose synthase subfamily.</text>
</comment>
<dbReference type="EMBL" id="QCYH01000002">
    <property type="protein sequence ID" value="PVA11205.1"/>
    <property type="molecule type" value="Genomic_DNA"/>
</dbReference>
<reference evidence="7 8" key="1">
    <citation type="submission" date="2018-04" db="EMBL/GenBank/DDBJ databases">
        <title>Pelagivirga bohaiensis gen. nov., sp. nov., a bacterium isolated from the Bohai Sea.</title>
        <authorList>
            <person name="Ji X."/>
        </authorList>
    </citation>
    <scope>NUCLEOTIDE SEQUENCE [LARGE SCALE GENOMIC DNA]</scope>
    <source>
        <strain evidence="7 8">BH-SD19</strain>
    </source>
</reference>
<comment type="function">
    <text evidence="5">Catalyzes the two-step NADP-dependent conversion of GDP-4-dehydro-6-deoxy-D-mannose to GDP-fucose, involving an epimerase and a reductase reaction.</text>
</comment>
<feature type="active site" description="Proton donor/acceptor" evidence="5">
    <location>
        <position position="136"/>
    </location>
</feature>
<comment type="caution">
    <text evidence="5">Lacks conserved residue(s) required for the propagation of feature annotation.</text>
</comment>
<dbReference type="CDD" id="cd05239">
    <property type="entry name" value="GDP_FS_SDR_e"/>
    <property type="match status" value="1"/>
</dbReference>
<keyword evidence="4 5" id="KW-0413">Isomerase</keyword>
<dbReference type="Gene3D" id="3.40.50.720">
    <property type="entry name" value="NAD(P)-binding Rossmann-like Domain"/>
    <property type="match status" value="1"/>
</dbReference>
<dbReference type="InterPro" id="IPR028614">
    <property type="entry name" value="GDP_fucose/colitose_synth"/>
</dbReference>
<keyword evidence="2 5" id="KW-0521">NADP</keyword>
<evidence type="ECO:0000256" key="5">
    <source>
        <dbReference type="HAMAP-Rule" id="MF_00956"/>
    </source>
</evidence>
<accession>A0A2T7G9W1</accession>
<dbReference type="InterPro" id="IPR001509">
    <property type="entry name" value="Epimerase_deHydtase"/>
</dbReference>
<dbReference type="SUPFAM" id="SSF51735">
    <property type="entry name" value="NAD(P)-binding Rossmann-fold domains"/>
    <property type="match status" value="1"/>
</dbReference>
<dbReference type="OrthoDB" id="9811425at2"/>
<gene>
    <name evidence="5" type="primary">fcl</name>
    <name evidence="7" type="ORF">DC366_05465</name>
</gene>
<keyword evidence="5" id="KW-0511">Multifunctional enzyme</keyword>
<dbReference type="GO" id="GO:0070401">
    <property type="term" value="F:NADP+ binding"/>
    <property type="evidence" value="ECO:0007669"/>
    <property type="project" value="UniProtKB-UniRule"/>
</dbReference>
<sequence>MGTRGTILLTGGSGMVGRNIRAHARAADWTILAPSSAELDLTDSAAVQARMEALRPDLVIHAAGRVGGIHANMAHPVAFLADNAAMGQNVILGARAAGVRRLINLASTCMYPRAAPNPLHEDMILTGPLEPTNEGYALAKIMATRLCEYIRREDPSLLYKTLIPCNLYGLHDKFDPKQSHLVPAIIHKLHDARLTGAPSVEIWGDGTARREFMFAGDLADAVLRAAEDMDALPDLMNVGPGHDHSINDYYAAAADVIGWTGEFTHDLGRPVGMQRKLCATDRQTAWGWQPETSLAEGLRQTYRHYLQEVQT</sequence>
<evidence type="ECO:0000313" key="7">
    <source>
        <dbReference type="EMBL" id="PVA11205.1"/>
    </source>
</evidence>
<dbReference type="InterPro" id="IPR036291">
    <property type="entry name" value="NAD(P)-bd_dom_sf"/>
</dbReference>
<dbReference type="Gene3D" id="3.90.25.10">
    <property type="entry name" value="UDP-galactose 4-epimerase, domain 1"/>
    <property type="match status" value="1"/>
</dbReference>
<dbReference type="Proteomes" id="UP000244446">
    <property type="component" value="Unassembled WGS sequence"/>
</dbReference>
<feature type="binding site" evidence="5">
    <location>
        <position position="210"/>
    </location>
    <ligand>
        <name>substrate</name>
    </ligand>
</feature>
<evidence type="ECO:0000256" key="1">
    <source>
        <dbReference type="ARBA" id="ARBA00005959"/>
    </source>
</evidence>
<name>A0A2T7G9W1_9RHOB</name>
<feature type="binding site" evidence="5">
    <location>
        <begin position="105"/>
        <end position="108"/>
    </location>
    <ligand>
        <name>NADP(+)</name>
        <dbReference type="ChEBI" id="CHEBI:58349"/>
    </ligand>
</feature>
<evidence type="ECO:0000256" key="3">
    <source>
        <dbReference type="ARBA" id="ARBA00023002"/>
    </source>
</evidence>
<evidence type="ECO:0000313" key="8">
    <source>
        <dbReference type="Proteomes" id="UP000244446"/>
    </source>
</evidence>
<feature type="binding site" evidence="5">
    <location>
        <begin position="164"/>
        <end position="167"/>
    </location>
    <ligand>
        <name>NADP(+)</name>
        <dbReference type="ChEBI" id="CHEBI:58349"/>
    </ligand>
</feature>
<feature type="binding site" evidence="5">
    <location>
        <position position="203"/>
    </location>
    <ligand>
        <name>substrate</name>
    </ligand>
</feature>
<dbReference type="PANTHER" id="PTHR43238:SF1">
    <property type="entry name" value="GDP-L-FUCOSE SYNTHASE"/>
    <property type="match status" value="1"/>
</dbReference>
<protein>
    <recommendedName>
        <fullName evidence="5">GDP-L-fucose synthase</fullName>
        <ecNumber evidence="5">1.1.1.271</ecNumber>
    </recommendedName>
    <alternativeName>
        <fullName evidence="5">GDP-4-keto-6-deoxy-D-mannose-3,5-epimerase-4-reductase</fullName>
    </alternativeName>
</protein>
<evidence type="ECO:0000256" key="4">
    <source>
        <dbReference type="ARBA" id="ARBA00023235"/>
    </source>
</evidence>
<dbReference type="UniPathway" id="UPA00128">
    <property type="reaction ID" value="UER00191"/>
</dbReference>
<dbReference type="GO" id="GO:0050577">
    <property type="term" value="F:GDP-L-fucose synthase activity"/>
    <property type="evidence" value="ECO:0007669"/>
    <property type="project" value="UniProtKB-UniRule"/>
</dbReference>
<feature type="binding site" evidence="5">
    <location>
        <position position="188"/>
    </location>
    <ligand>
        <name>substrate</name>
    </ligand>
</feature>
<feature type="site" description="Important for catalytic activity" evidence="5">
    <location>
        <position position="107"/>
    </location>
</feature>
<dbReference type="HAMAP" id="MF_00956">
    <property type="entry name" value="GDP_fucose_synth"/>
    <property type="match status" value="1"/>
</dbReference>
<feature type="binding site" evidence="5">
    <location>
        <position position="180"/>
    </location>
    <ligand>
        <name>NADP(+)</name>
        <dbReference type="ChEBI" id="CHEBI:58349"/>
    </ligand>
</feature>
<dbReference type="GO" id="GO:0016853">
    <property type="term" value="F:isomerase activity"/>
    <property type="evidence" value="ECO:0007669"/>
    <property type="project" value="UniProtKB-KW"/>
</dbReference>
<dbReference type="EC" id="1.1.1.271" evidence="5"/>
<keyword evidence="8" id="KW-1185">Reference proteome</keyword>
<comment type="catalytic activity">
    <reaction evidence="5">
        <text>GDP-beta-L-fucose + NADP(+) = GDP-4-dehydro-alpha-D-rhamnose + NADPH + H(+)</text>
        <dbReference type="Rhea" id="RHEA:18885"/>
        <dbReference type="ChEBI" id="CHEBI:15378"/>
        <dbReference type="ChEBI" id="CHEBI:57273"/>
        <dbReference type="ChEBI" id="CHEBI:57783"/>
        <dbReference type="ChEBI" id="CHEBI:57964"/>
        <dbReference type="ChEBI" id="CHEBI:58349"/>
        <dbReference type="EC" id="1.1.1.271"/>
    </reaction>
</comment>
<evidence type="ECO:0000256" key="2">
    <source>
        <dbReference type="ARBA" id="ARBA00022857"/>
    </source>
</evidence>
<dbReference type="GO" id="GO:0042351">
    <property type="term" value="P:'de novo' GDP-L-fucose biosynthetic process"/>
    <property type="evidence" value="ECO:0007669"/>
    <property type="project" value="UniProtKB-UniRule"/>
</dbReference>
<dbReference type="RefSeq" id="WP_108691179.1">
    <property type="nucleotide sequence ID" value="NZ_QCYH01000002.1"/>
</dbReference>
<feature type="site" description="Important for catalytic activity" evidence="5">
    <location>
        <position position="109"/>
    </location>
</feature>
<keyword evidence="3 5" id="KW-0560">Oxidoreductase</keyword>
<proteinExistence type="inferred from homology"/>
<evidence type="ECO:0000259" key="6">
    <source>
        <dbReference type="Pfam" id="PF01370"/>
    </source>
</evidence>
<dbReference type="AlphaFoldDB" id="A0A2T7G9W1"/>
<comment type="caution">
    <text evidence="7">The sequence shown here is derived from an EMBL/GenBank/DDBJ whole genome shotgun (WGS) entry which is preliminary data.</text>
</comment>
<feature type="domain" description="NAD-dependent epimerase/dehydratase" evidence="6">
    <location>
        <begin position="7"/>
        <end position="239"/>
    </location>
</feature>
<organism evidence="7 8">
    <name type="scientific">Pelagivirga sediminicola</name>
    <dbReference type="NCBI Taxonomy" id="2170575"/>
    <lineage>
        <taxon>Bacteria</taxon>
        <taxon>Pseudomonadati</taxon>
        <taxon>Pseudomonadota</taxon>
        <taxon>Alphaproteobacteria</taxon>
        <taxon>Rhodobacterales</taxon>
        <taxon>Paracoccaceae</taxon>
        <taxon>Pelagivirga</taxon>
    </lineage>
</organism>
<feature type="binding site" evidence="5">
    <location>
        <position position="140"/>
    </location>
    <ligand>
        <name>NADP(+)</name>
        <dbReference type="ChEBI" id="CHEBI:58349"/>
    </ligand>
</feature>
<dbReference type="PANTHER" id="PTHR43238">
    <property type="entry name" value="GDP-L-FUCOSE SYNTHASE"/>
    <property type="match status" value="1"/>
</dbReference>
<comment type="pathway">
    <text evidence="5">Nucleotide-sugar biosynthesis; GDP-L-fucose biosynthesis via de novo pathway; GDP-L-fucose from GDP-alpha-D-mannose: step 2/2.</text>
</comment>
<dbReference type="Pfam" id="PF01370">
    <property type="entry name" value="Epimerase"/>
    <property type="match status" value="1"/>
</dbReference>